<organism evidence="7 8">
    <name type="scientific">Lysobacter stagni</name>
    <dbReference type="NCBI Taxonomy" id="3045172"/>
    <lineage>
        <taxon>Bacteria</taxon>
        <taxon>Pseudomonadati</taxon>
        <taxon>Pseudomonadota</taxon>
        <taxon>Gammaproteobacteria</taxon>
        <taxon>Lysobacterales</taxon>
        <taxon>Lysobacteraceae</taxon>
        <taxon>Lysobacter</taxon>
    </lineage>
</organism>
<sequence length="202" mass="22124">MVLTPLPRTFYARDSREVAPELLNRVVVTADGRAGRIVEVEAYRGGEDPAAHSFRGPTRRTRVMFGEPGHLYVYFIYGMHWAINAVCGEGAGHAVLIRALSPLQEIERMRTARGTNDDRLLASGPGRLAQALGIDGAFNGVDITDPASPVWFADDGTPPPGAPIASSRIGISKAVDEPWRWHVPDDPHVSRRPSRAARRARR</sequence>
<keyword evidence="8" id="KW-1185">Reference proteome</keyword>
<dbReference type="Gene3D" id="3.10.300.10">
    <property type="entry name" value="Methylpurine-DNA glycosylase (MPG)"/>
    <property type="match status" value="1"/>
</dbReference>
<evidence type="ECO:0000256" key="5">
    <source>
        <dbReference type="HAMAP-Rule" id="MF_00527"/>
    </source>
</evidence>
<dbReference type="EMBL" id="JASGBI010000002">
    <property type="protein sequence ID" value="MDI9240668.1"/>
    <property type="molecule type" value="Genomic_DNA"/>
</dbReference>
<feature type="compositionally biased region" description="Basic and acidic residues" evidence="6">
    <location>
        <begin position="180"/>
        <end position="189"/>
    </location>
</feature>
<dbReference type="GO" id="GO:0016798">
    <property type="term" value="F:hydrolase activity, acting on glycosyl bonds"/>
    <property type="evidence" value="ECO:0007669"/>
    <property type="project" value="UniProtKB-KW"/>
</dbReference>
<comment type="caution">
    <text evidence="7">The sequence shown here is derived from an EMBL/GenBank/DDBJ whole genome shotgun (WGS) entry which is preliminary data.</text>
</comment>
<accession>A0ABT6XKU9</accession>
<evidence type="ECO:0000256" key="2">
    <source>
        <dbReference type="ARBA" id="ARBA00022763"/>
    </source>
</evidence>
<keyword evidence="3 5" id="KW-0378">Hydrolase</keyword>
<evidence type="ECO:0000256" key="4">
    <source>
        <dbReference type="ARBA" id="ARBA00023204"/>
    </source>
</evidence>
<keyword evidence="2 5" id="KW-0227">DNA damage</keyword>
<dbReference type="Pfam" id="PF02245">
    <property type="entry name" value="Pur_DNA_glyco"/>
    <property type="match status" value="1"/>
</dbReference>
<evidence type="ECO:0000256" key="3">
    <source>
        <dbReference type="ARBA" id="ARBA00022801"/>
    </source>
</evidence>
<name>A0ABT6XKU9_9GAMM</name>
<dbReference type="CDD" id="cd00540">
    <property type="entry name" value="AAG"/>
    <property type="match status" value="1"/>
</dbReference>
<dbReference type="InterPro" id="IPR011034">
    <property type="entry name" value="Formyl_transferase-like_C_sf"/>
</dbReference>
<keyword evidence="7" id="KW-0326">Glycosidase</keyword>
<dbReference type="PANTHER" id="PTHR10429:SF0">
    <property type="entry name" value="DNA-3-METHYLADENINE GLYCOSYLASE"/>
    <property type="match status" value="1"/>
</dbReference>
<proteinExistence type="inferred from homology"/>
<dbReference type="PANTHER" id="PTHR10429">
    <property type="entry name" value="DNA-3-METHYLADENINE GLYCOSYLASE"/>
    <property type="match status" value="1"/>
</dbReference>
<dbReference type="RefSeq" id="WP_283214153.1">
    <property type="nucleotide sequence ID" value="NZ_JASGBI010000002.1"/>
</dbReference>
<reference evidence="7 8" key="1">
    <citation type="submission" date="2023-05" db="EMBL/GenBank/DDBJ databases">
        <title>Lysobacter sp. strain LF1 Genome sequencing and assembly.</title>
        <authorList>
            <person name="Jung Y."/>
        </authorList>
    </citation>
    <scope>NUCLEOTIDE SEQUENCE [LARGE SCALE GENOMIC DNA]</scope>
    <source>
        <strain evidence="7 8">LF1</strain>
    </source>
</reference>
<gene>
    <name evidence="7" type="ORF">QLQ15_17325</name>
</gene>
<evidence type="ECO:0000313" key="7">
    <source>
        <dbReference type="EMBL" id="MDI9240668.1"/>
    </source>
</evidence>
<keyword evidence="4 5" id="KW-0234">DNA repair</keyword>
<dbReference type="InterPro" id="IPR003180">
    <property type="entry name" value="MPG"/>
</dbReference>
<dbReference type="SUPFAM" id="SSF50486">
    <property type="entry name" value="FMT C-terminal domain-like"/>
    <property type="match status" value="1"/>
</dbReference>
<dbReference type="EC" id="3.2.2.-" evidence="5"/>
<protein>
    <recommendedName>
        <fullName evidence="5">Putative 3-methyladenine DNA glycosylase</fullName>
        <ecNumber evidence="5">3.2.2.-</ecNumber>
    </recommendedName>
</protein>
<dbReference type="InterPro" id="IPR036995">
    <property type="entry name" value="MPG_sf"/>
</dbReference>
<feature type="compositionally biased region" description="Basic residues" evidence="6">
    <location>
        <begin position="190"/>
        <end position="202"/>
    </location>
</feature>
<dbReference type="NCBIfam" id="TIGR00567">
    <property type="entry name" value="3mg"/>
    <property type="match status" value="1"/>
</dbReference>
<dbReference type="Proteomes" id="UP001321580">
    <property type="component" value="Unassembled WGS sequence"/>
</dbReference>
<comment type="similarity">
    <text evidence="1 5">Belongs to the DNA glycosylase MPG family.</text>
</comment>
<evidence type="ECO:0000256" key="1">
    <source>
        <dbReference type="ARBA" id="ARBA00009232"/>
    </source>
</evidence>
<evidence type="ECO:0000313" key="8">
    <source>
        <dbReference type="Proteomes" id="UP001321580"/>
    </source>
</evidence>
<dbReference type="HAMAP" id="MF_00527">
    <property type="entry name" value="3MGH"/>
    <property type="match status" value="1"/>
</dbReference>
<evidence type="ECO:0000256" key="6">
    <source>
        <dbReference type="SAM" id="MobiDB-lite"/>
    </source>
</evidence>
<feature type="region of interest" description="Disordered" evidence="6">
    <location>
        <begin position="180"/>
        <end position="202"/>
    </location>
</feature>
<dbReference type="NCBIfam" id="NF002003">
    <property type="entry name" value="PRK00802.1-3"/>
    <property type="match status" value="1"/>
</dbReference>